<dbReference type="InterPro" id="IPR004358">
    <property type="entry name" value="Sig_transdc_His_kin-like_C"/>
</dbReference>
<dbReference type="PROSITE" id="PS50885">
    <property type="entry name" value="HAMP"/>
    <property type="match status" value="1"/>
</dbReference>
<accession>A0A2A2EPP4</accession>
<feature type="transmembrane region" description="Helical" evidence="11">
    <location>
        <begin position="157"/>
        <end position="180"/>
    </location>
</feature>
<dbReference type="SUPFAM" id="SSF55874">
    <property type="entry name" value="ATPase domain of HSP90 chaperone/DNA topoisomerase II/histidine kinase"/>
    <property type="match status" value="1"/>
</dbReference>
<evidence type="ECO:0000259" key="12">
    <source>
        <dbReference type="PROSITE" id="PS50109"/>
    </source>
</evidence>
<evidence type="ECO:0000256" key="7">
    <source>
        <dbReference type="ARBA" id="ARBA00022777"/>
    </source>
</evidence>
<proteinExistence type="predicted"/>
<keyword evidence="15" id="KW-1185">Reference proteome</keyword>
<evidence type="ECO:0000256" key="3">
    <source>
        <dbReference type="ARBA" id="ARBA00012438"/>
    </source>
</evidence>
<keyword evidence="9" id="KW-0902">Two-component regulatory system</keyword>
<dbReference type="Pfam" id="PF00512">
    <property type="entry name" value="HisKA"/>
    <property type="match status" value="1"/>
</dbReference>
<dbReference type="PROSITE" id="PS50109">
    <property type="entry name" value="HIS_KIN"/>
    <property type="match status" value="1"/>
</dbReference>
<dbReference type="SMART" id="SM00387">
    <property type="entry name" value="HATPase_c"/>
    <property type="match status" value="1"/>
</dbReference>
<keyword evidence="10 11" id="KW-0472">Membrane</keyword>
<evidence type="ECO:0000256" key="8">
    <source>
        <dbReference type="ARBA" id="ARBA00022989"/>
    </source>
</evidence>
<evidence type="ECO:0000256" key="11">
    <source>
        <dbReference type="SAM" id="Phobius"/>
    </source>
</evidence>
<dbReference type="PRINTS" id="PR00344">
    <property type="entry name" value="BCTRLSENSOR"/>
</dbReference>
<keyword evidence="6 11" id="KW-0812">Transmembrane</keyword>
<evidence type="ECO:0000256" key="1">
    <source>
        <dbReference type="ARBA" id="ARBA00000085"/>
    </source>
</evidence>
<dbReference type="InterPro" id="IPR036890">
    <property type="entry name" value="HATPase_C_sf"/>
</dbReference>
<dbReference type="SUPFAM" id="SSF47384">
    <property type="entry name" value="Homodimeric domain of signal transducing histidine kinase"/>
    <property type="match status" value="1"/>
</dbReference>
<dbReference type="GO" id="GO:0005886">
    <property type="term" value="C:plasma membrane"/>
    <property type="evidence" value="ECO:0007669"/>
    <property type="project" value="TreeGrafter"/>
</dbReference>
<dbReference type="CDD" id="cd00075">
    <property type="entry name" value="HATPase"/>
    <property type="match status" value="1"/>
</dbReference>
<dbReference type="Gene3D" id="1.10.287.130">
    <property type="match status" value="1"/>
</dbReference>
<protein>
    <recommendedName>
        <fullName evidence="3">histidine kinase</fullName>
        <ecNumber evidence="3">2.7.13.3</ecNumber>
    </recommendedName>
</protein>
<sequence>MRSIRARLLIWIGLPFTGLALLALLASHYLLSRQINETFDDMLLNAAERVERRIHSVDGELRINMHYFSISTLGSRGDGKIFYRIQEVDGSMLAGFAGLQGPTTGLDQPLFYDVDYAGNALRAVALTFPLTRANQSRQIEVIVAESTEPRRALISDFMLTLSSLMAVGGLLAISIALLAIHKGLAPLNAIRRALHRRSQHDLEPLVGEVPREVAPLIQSINQLMERMRLSIQNTQQLNADVSHQLRTPVSEIRALSELTLTRSDEPETRANLGEISRIAEHAGHTVEQLLRYAKTRHELVDSATLASVDLVAICRDACSQAAASVYQRGQELALEADESSPPLLGDPIMLRWMVQNLIDNASLHAGGEQAYRGSIQVAVECRDGRCSLAVRDDGVGVAEERLIRLTERFYRADTRTQGSGLGLAIAEQIAQAHGARLILRNREAGGLEALVSFPALAAHSASAPSATSTASAR</sequence>
<evidence type="ECO:0000256" key="10">
    <source>
        <dbReference type="ARBA" id="ARBA00023136"/>
    </source>
</evidence>
<dbReference type="Pfam" id="PF02518">
    <property type="entry name" value="HATPase_c"/>
    <property type="match status" value="1"/>
</dbReference>
<dbReference type="InterPro" id="IPR050428">
    <property type="entry name" value="TCS_sensor_his_kinase"/>
</dbReference>
<dbReference type="SMART" id="SM00388">
    <property type="entry name" value="HisKA"/>
    <property type="match status" value="1"/>
</dbReference>
<feature type="domain" description="HAMP" evidence="13">
    <location>
        <begin position="181"/>
        <end position="232"/>
    </location>
</feature>
<dbReference type="PANTHER" id="PTHR45436:SF1">
    <property type="entry name" value="SENSOR PROTEIN QSEC"/>
    <property type="match status" value="1"/>
</dbReference>
<evidence type="ECO:0000256" key="6">
    <source>
        <dbReference type="ARBA" id="ARBA00022692"/>
    </source>
</evidence>
<evidence type="ECO:0000313" key="15">
    <source>
        <dbReference type="Proteomes" id="UP000217771"/>
    </source>
</evidence>
<dbReference type="Pfam" id="PF08521">
    <property type="entry name" value="2CSK_N"/>
    <property type="match status" value="1"/>
</dbReference>
<dbReference type="InterPro" id="IPR003661">
    <property type="entry name" value="HisK_dim/P_dom"/>
</dbReference>
<comment type="subcellular location">
    <subcellularLocation>
        <location evidence="2">Membrane</location>
    </subcellularLocation>
</comment>
<comment type="catalytic activity">
    <reaction evidence="1">
        <text>ATP + protein L-histidine = ADP + protein N-phospho-L-histidine.</text>
        <dbReference type="EC" id="2.7.13.3"/>
    </reaction>
</comment>
<keyword evidence="8 11" id="KW-1133">Transmembrane helix</keyword>
<name>A0A2A2EPP4_9GAMM</name>
<dbReference type="InterPro" id="IPR003660">
    <property type="entry name" value="HAMP_dom"/>
</dbReference>
<feature type="domain" description="Histidine kinase" evidence="12">
    <location>
        <begin position="240"/>
        <end position="457"/>
    </location>
</feature>
<evidence type="ECO:0000256" key="4">
    <source>
        <dbReference type="ARBA" id="ARBA00022553"/>
    </source>
</evidence>
<evidence type="ECO:0000256" key="5">
    <source>
        <dbReference type="ARBA" id="ARBA00022679"/>
    </source>
</evidence>
<evidence type="ECO:0000256" key="9">
    <source>
        <dbReference type="ARBA" id="ARBA00023012"/>
    </source>
</evidence>
<keyword evidence="7 14" id="KW-0418">Kinase</keyword>
<keyword evidence="5" id="KW-0808">Transferase</keyword>
<dbReference type="RefSeq" id="WP_095623156.1">
    <property type="nucleotide sequence ID" value="NZ_NSKB01000011.1"/>
</dbReference>
<dbReference type="AlphaFoldDB" id="A0A2A2EPP4"/>
<dbReference type="InterPro" id="IPR003594">
    <property type="entry name" value="HATPase_dom"/>
</dbReference>
<dbReference type="PANTHER" id="PTHR45436">
    <property type="entry name" value="SENSOR HISTIDINE KINASE YKOH"/>
    <property type="match status" value="1"/>
</dbReference>
<dbReference type="InterPro" id="IPR036097">
    <property type="entry name" value="HisK_dim/P_sf"/>
</dbReference>
<dbReference type="Gene3D" id="3.30.565.10">
    <property type="entry name" value="Histidine kinase-like ATPase, C-terminal domain"/>
    <property type="match status" value="1"/>
</dbReference>
<dbReference type="CDD" id="cd00082">
    <property type="entry name" value="HisKA"/>
    <property type="match status" value="1"/>
</dbReference>
<dbReference type="GO" id="GO:0000155">
    <property type="term" value="F:phosphorelay sensor kinase activity"/>
    <property type="evidence" value="ECO:0007669"/>
    <property type="project" value="InterPro"/>
</dbReference>
<reference evidence="14 15" key="1">
    <citation type="submission" date="2017-08" db="EMBL/GenBank/DDBJ databases">
        <title>Halomonas alkalisoli sp. nov., isolated from saline alkaline soil.</title>
        <authorList>
            <person name="Wang D."/>
            <person name="Zhang G."/>
        </authorList>
    </citation>
    <scope>NUCLEOTIDE SEQUENCE [LARGE SCALE GENOMIC DNA]</scope>
    <source>
        <strain evidence="14 15">WRN001</strain>
    </source>
</reference>
<evidence type="ECO:0000259" key="13">
    <source>
        <dbReference type="PROSITE" id="PS50885"/>
    </source>
</evidence>
<evidence type="ECO:0000313" key="14">
    <source>
        <dbReference type="EMBL" id="PAU74369.1"/>
    </source>
</evidence>
<dbReference type="InterPro" id="IPR005467">
    <property type="entry name" value="His_kinase_dom"/>
</dbReference>
<dbReference type="EMBL" id="NSKB01000011">
    <property type="protein sequence ID" value="PAU74369.1"/>
    <property type="molecule type" value="Genomic_DNA"/>
</dbReference>
<organism evidence="14 15">
    <name type="scientific">Halomonas salipaludis</name>
    <dbReference type="NCBI Taxonomy" id="2032625"/>
    <lineage>
        <taxon>Bacteria</taxon>
        <taxon>Pseudomonadati</taxon>
        <taxon>Pseudomonadota</taxon>
        <taxon>Gammaproteobacteria</taxon>
        <taxon>Oceanospirillales</taxon>
        <taxon>Halomonadaceae</taxon>
        <taxon>Halomonas</taxon>
    </lineage>
</organism>
<dbReference type="Proteomes" id="UP000217771">
    <property type="component" value="Unassembled WGS sequence"/>
</dbReference>
<dbReference type="InterPro" id="IPR013727">
    <property type="entry name" value="2CSK_N"/>
</dbReference>
<dbReference type="EC" id="2.7.13.3" evidence="3"/>
<keyword evidence="4" id="KW-0597">Phosphoprotein</keyword>
<gene>
    <name evidence="14" type="ORF">CK498_22765</name>
</gene>
<evidence type="ECO:0000256" key="2">
    <source>
        <dbReference type="ARBA" id="ARBA00004370"/>
    </source>
</evidence>
<dbReference type="OrthoDB" id="9809766at2"/>
<comment type="caution">
    <text evidence="14">The sequence shown here is derived from an EMBL/GenBank/DDBJ whole genome shotgun (WGS) entry which is preliminary data.</text>
</comment>